<dbReference type="RefSeq" id="WP_254294002.1">
    <property type="nucleotide sequence ID" value="NZ_JAMLDX010000010.1"/>
</dbReference>
<dbReference type="SUPFAM" id="SSF51735">
    <property type="entry name" value="NAD(P)-binding Rossmann-fold domains"/>
    <property type="match status" value="1"/>
</dbReference>
<name>A0A9X2HMZ7_9SPHN</name>
<dbReference type="Gene3D" id="3.40.50.720">
    <property type="entry name" value="NAD(P)-binding Rossmann-like Domain"/>
    <property type="match status" value="1"/>
</dbReference>
<accession>A0A9X2HMZ7</accession>
<sequence length="49" mass="4838">MKQLSGKVAVITGAGSGIGAGMARAFAAAGMQCPDAHKNRSQDAGPFFG</sequence>
<dbReference type="EMBL" id="JAMLDX010000010">
    <property type="protein sequence ID" value="MCP3731406.1"/>
    <property type="molecule type" value="Genomic_DNA"/>
</dbReference>
<organism evidence="1 2">
    <name type="scientific">Sphingomonas tagetis</name>
    <dbReference type="NCBI Taxonomy" id="2949092"/>
    <lineage>
        <taxon>Bacteria</taxon>
        <taxon>Pseudomonadati</taxon>
        <taxon>Pseudomonadota</taxon>
        <taxon>Alphaproteobacteria</taxon>
        <taxon>Sphingomonadales</taxon>
        <taxon>Sphingomonadaceae</taxon>
        <taxon>Sphingomonas</taxon>
    </lineage>
</organism>
<reference evidence="1" key="1">
    <citation type="submission" date="2022-05" db="EMBL/GenBank/DDBJ databases">
        <title>Sphingomonas sp. strain MG17 Genome sequencing and assembly.</title>
        <authorList>
            <person name="Kim I."/>
        </authorList>
    </citation>
    <scope>NUCLEOTIDE SEQUENCE</scope>
    <source>
        <strain evidence="1">MG17</strain>
    </source>
</reference>
<protein>
    <recommendedName>
        <fullName evidence="3">Short chain dehydrogenase</fullName>
    </recommendedName>
</protein>
<evidence type="ECO:0008006" key="3">
    <source>
        <dbReference type="Google" id="ProtNLM"/>
    </source>
</evidence>
<gene>
    <name evidence="1" type="ORF">M9978_13330</name>
</gene>
<evidence type="ECO:0000313" key="2">
    <source>
        <dbReference type="Proteomes" id="UP001139451"/>
    </source>
</evidence>
<dbReference type="InterPro" id="IPR036291">
    <property type="entry name" value="NAD(P)-bd_dom_sf"/>
</dbReference>
<comment type="caution">
    <text evidence="1">The sequence shown here is derived from an EMBL/GenBank/DDBJ whole genome shotgun (WGS) entry which is preliminary data.</text>
</comment>
<proteinExistence type="predicted"/>
<dbReference type="Proteomes" id="UP001139451">
    <property type="component" value="Unassembled WGS sequence"/>
</dbReference>
<dbReference type="AlphaFoldDB" id="A0A9X2HMZ7"/>
<keyword evidence="2" id="KW-1185">Reference proteome</keyword>
<evidence type="ECO:0000313" key="1">
    <source>
        <dbReference type="EMBL" id="MCP3731406.1"/>
    </source>
</evidence>